<organism evidence="2 3">
    <name type="scientific">Bordetella trematum</name>
    <dbReference type="NCBI Taxonomy" id="123899"/>
    <lineage>
        <taxon>Bacteria</taxon>
        <taxon>Pseudomonadati</taxon>
        <taxon>Pseudomonadota</taxon>
        <taxon>Betaproteobacteria</taxon>
        <taxon>Burkholderiales</taxon>
        <taxon>Alcaligenaceae</taxon>
        <taxon>Bordetella</taxon>
    </lineage>
</organism>
<evidence type="ECO:0000256" key="1">
    <source>
        <dbReference type="SAM" id="MobiDB-lite"/>
    </source>
</evidence>
<dbReference type="PATRIC" id="fig|123899.6.peg.137"/>
<evidence type="ECO:0000313" key="2">
    <source>
        <dbReference type="EMBL" id="SAI66208.1"/>
    </source>
</evidence>
<accession>A0A157S707</accession>
<dbReference type="InterPro" id="IPR010781">
    <property type="entry name" value="DUF1376"/>
</dbReference>
<dbReference type="STRING" id="123899.SAMEA3906487_00148"/>
<keyword evidence="3" id="KW-1185">Reference proteome</keyword>
<dbReference type="AlphaFoldDB" id="A0A157S707"/>
<dbReference type="RefSeq" id="WP_063491385.1">
    <property type="nucleotide sequence ID" value="NZ_CP016340.1"/>
</dbReference>
<dbReference type="Pfam" id="PF07120">
    <property type="entry name" value="DUF1376"/>
    <property type="match status" value="1"/>
</dbReference>
<feature type="compositionally biased region" description="Low complexity" evidence="1">
    <location>
        <begin position="156"/>
        <end position="180"/>
    </location>
</feature>
<reference evidence="2 3" key="1">
    <citation type="submission" date="2016-04" db="EMBL/GenBank/DDBJ databases">
        <authorList>
            <consortium name="Pathogen Informatics"/>
        </authorList>
    </citation>
    <scope>NUCLEOTIDE SEQUENCE [LARGE SCALE GENOMIC DNA]</scope>
    <source>
        <strain evidence="2 3">H044680328</strain>
    </source>
</reference>
<name>A0A157S707_9BORD</name>
<dbReference type="EMBL" id="LT546645">
    <property type="protein sequence ID" value="SAI66208.1"/>
    <property type="molecule type" value="Genomic_DNA"/>
</dbReference>
<sequence>MNYYEHHIRDYDAATAHLSWDEDMAYTRLMRWYYRKEQPIPADIKEACRQIRATSKAQRDAVSAVLHEFFELREDGWHQETCDAVIEAFQAGEPEREAKKANEENRLRRHREERARLFKILTDAGEHAPWNIKIDDLRSMVEGIQARAAATHQGLPETGTDTPPETAPATPATATQTPDTNHQTPVLKEERDSAGAQGDEPGGYLPSGTPYGLMAKLLRSRGVDVSPGNPHFRAWVDQGLTEDEAIAGIEAARLAKPAPEAIPWAYLAKTLETARAKAAAVPEKGAEPAKPKQSEDRWWLNNAGIDRKGRELGLFARGGESYLDFKDRIFEAIRRRDAAAQEQTA</sequence>
<feature type="region of interest" description="Disordered" evidence="1">
    <location>
        <begin position="149"/>
        <end position="208"/>
    </location>
</feature>
<evidence type="ECO:0000313" key="3">
    <source>
        <dbReference type="Proteomes" id="UP000076825"/>
    </source>
</evidence>
<dbReference type="OrthoDB" id="5526813at2"/>
<protein>
    <submittedName>
        <fullName evidence="2">Phage protein</fullName>
    </submittedName>
</protein>
<dbReference type="Proteomes" id="UP000076825">
    <property type="component" value="Chromosome 1"/>
</dbReference>
<gene>
    <name evidence="2" type="ORF">SAMEA3906487_00148</name>
</gene>
<dbReference type="KEGG" id="btrm:SAMEA390648700148"/>
<dbReference type="GeneID" id="56588432"/>
<proteinExistence type="predicted"/>